<keyword evidence="3" id="KW-1185">Reference proteome</keyword>
<gene>
    <name evidence="2" type="ORF">SAMN05660859_0903</name>
</gene>
<dbReference type="Pfam" id="PF17036">
    <property type="entry name" value="CBP_BcsS"/>
    <property type="match status" value="1"/>
</dbReference>
<dbReference type="EMBL" id="FMTP01000001">
    <property type="protein sequence ID" value="SCW38265.1"/>
    <property type="molecule type" value="Genomic_DNA"/>
</dbReference>
<organism evidence="2 3">
    <name type="scientific">Ancylobacter rudongensis</name>
    <dbReference type="NCBI Taxonomy" id="177413"/>
    <lineage>
        <taxon>Bacteria</taxon>
        <taxon>Pseudomonadati</taxon>
        <taxon>Pseudomonadota</taxon>
        <taxon>Alphaproteobacteria</taxon>
        <taxon>Hyphomicrobiales</taxon>
        <taxon>Xanthobacteraceae</taxon>
        <taxon>Ancylobacter</taxon>
    </lineage>
</organism>
<evidence type="ECO:0000256" key="1">
    <source>
        <dbReference type="SAM" id="SignalP"/>
    </source>
</evidence>
<dbReference type="AlphaFoldDB" id="A0A1G4Q1E7"/>
<feature type="signal peptide" evidence="1">
    <location>
        <begin position="1"/>
        <end position="26"/>
    </location>
</feature>
<keyword evidence="1" id="KW-0732">Signal</keyword>
<reference evidence="3" key="1">
    <citation type="submission" date="2016-10" db="EMBL/GenBank/DDBJ databases">
        <authorList>
            <person name="Varghese N."/>
            <person name="Submissions S."/>
        </authorList>
    </citation>
    <scope>NUCLEOTIDE SEQUENCE [LARGE SCALE GENOMIC DNA]</scope>
    <source>
        <strain evidence="3">CGMCC 1.1761</strain>
    </source>
</reference>
<proteinExistence type="predicted"/>
<feature type="chain" id="PRO_5011596702" evidence="1">
    <location>
        <begin position="27"/>
        <end position="246"/>
    </location>
</feature>
<accession>A0A1G4Q1E7</accession>
<protein>
    <submittedName>
        <fullName evidence="2">Cellulose biosynthesis protein BcsS</fullName>
    </submittedName>
</protein>
<evidence type="ECO:0000313" key="2">
    <source>
        <dbReference type="EMBL" id="SCW38265.1"/>
    </source>
</evidence>
<name>A0A1G4Q1E7_9HYPH</name>
<evidence type="ECO:0000313" key="3">
    <source>
        <dbReference type="Proteomes" id="UP000198889"/>
    </source>
</evidence>
<dbReference type="PROSITE" id="PS51257">
    <property type="entry name" value="PROKAR_LIPOPROTEIN"/>
    <property type="match status" value="1"/>
</dbReference>
<dbReference type="InterPro" id="IPR031485">
    <property type="entry name" value="CBP_BcsS"/>
</dbReference>
<sequence length="246" mass="26863">MFSSPARTLAPLLAALSAACPMSCAAAEESAEAALRRRLYFYTGLDIARDNGYGWGGMAWAPFAPMDQEGLRLRTQTGGGRYQYRTQAVPGGWNTGNKTDGEVLIGWQFLRGAHALALYGGVNVVDNRLDDPDPGNRDQGTQFGAKIVAEWFYRLDERWTLTAAISASTADGTVNGRATAGWQAIRWLNVGMETGVTTDWLDESARLGLFIACPLEGWELRAATGWRWSSDSDDSPYGTLSLYMPF</sequence>
<dbReference type="Proteomes" id="UP000198889">
    <property type="component" value="Unassembled WGS sequence"/>
</dbReference>